<keyword evidence="4 7" id="KW-0808">Transferase</keyword>
<keyword evidence="7" id="KW-1003">Cell membrane</keyword>
<evidence type="ECO:0000313" key="9">
    <source>
        <dbReference type="EMBL" id="GGF10133.1"/>
    </source>
</evidence>
<evidence type="ECO:0000259" key="8">
    <source>
        <dbReference type="Pfam" id="PF04413"/>
    </source>
</evidence>
<comment type="pathway">
    <text evidence="1 7">Bacterial outer membrane biogenesis; LPS core biosynthesis.</text>
</comment>
<name>A0ABQ1U5N7_9BACT</name>
<protein>
    <recommendedName>
        <fullName evidence="3 7">3-deoxy-D-manno-octulosonic acid transferase</fullName>
        <shortName evidence="7">Kdo transferase</shortName>
        <ecNumber evidence="2 7">2.4.99.12</ecNumber>
    </recommendedName>
    <alternativeName>
        <fullName evidence="5 7">Lipid IV(A) 3-deoxy-D-manno-octulosonic acid transferase</fullName>
    </alternativeName>
</protein>
<evidence type="ECO:0000256" key="6">
    <source>
        <dbReference type="ARBA" id="ARBA00049183"/>
    </source>
</evidence>
<keyword evidence="7" id="KW-0448">Lipopolysaccharide biosynthesis</keyword>
<dbReference type="EC" id="2.4.99.12" evidence="2 7"/>
<dbReference type="Pfam" id="PF04413">
    <property type="entry name" value="Glycos_transf_N"/>
    <property type="match status" value="1"/>
</dbReference>
<evidence type="ECO:0000313" key="10">
    <source>
        <dbReference type="Proteomes" id="UP000632273"/>
    </source>
</evidence>
<comment type="catalytic activity">
    <reaction evidence="6 7">
        <text>lipid IVA (E. coli) + CMP-3-deoxy-beta-D-manno-octulosonate = alpha-Kdo-(2-&gt;6)-lipid IVA (E. coli) + CMP + H(+)</text>
        <dbReference type="Rhea" id="RHEA:28066"/>
        <dbReference type="ChEBI" id="CHEBI:15378"/>
        <dbReference type="ChEBI" id="CHEBI:58603"/>
        <dbReference type="ChEBI" id="CHEBI:60364"/>
        <dbReference type="ChEBI" id="CHEBI:60377"/>
        <dbReference type="ChEBI" id="CHEBI:85987"/>
        <dbReference type="EC" id="2.4.99.12"/>
    </reaction>
</comment>
<dbReference type="InterPro" id="IPR007507">
    <property type="entry name" value="Glycos_transf_N"/>
</dbReference>
<proteinExistence type="inferred from homology"/>
<evidence type="ECO:0000256" key="5">
    <source>
        <dbReference type="ARBA" id="ARBA00031445"/>
    </source>
</evidence>
<evidence type="ECO:0000256" key="2">
    <source>
        <dbReference type="ARBA" id="ARBA00012621"/>
    </source>
</evidence>
<dbReference type="Gene3D" id="3.40.50.2000">
    <property type="entry name" value="Glycogen Phosphorylase B"/>
    <property type="match status" value="1"/>
</dbReference>
<dbReference type="EMBL" id="BMHT01000003">
    <property type="protein sequence ID" value="GGF10133.1"/>
    <property type="molecule type" value="Genomic_DNA"/>
</dbReference>
<dbReference type="GO" id="GO:0016740">
    <property type="term" value="F:transferase activity"/>
    <property type="evidence" value="ECO:0007669"/>
    <property type="project" value="UniProtKB-KW"/>
</dbReference>
<reference evidence="10" key="1">
    <citation type="journal article" date="2019" name="Int. J. Syst. Evol. Microbiol.">
        <title>The Global Catalogue of Microorganisms (GCM) 10K type strain sequencing project: providing services to taxonomists for standard genome sequencing and annotation.</title>
        <authorList>
            <consortium name="The Broad Institute Genomics Platform"/>
            <consortium name="The Broad Institute Genome Sequencing Center for Infectious Disease"/>
            <person name="Wu L."/>
            <person name="Ma J."/>
        </authorList>
    </citation>
    <scope>NUCLEOTIDE SEQUENCE [LARGE SCALE GENOMIC DNA]</scope>
    <source>
        <strain evidence="10">CGMCC 1.15197</strain>
    </source>
</reference>
<gene>
    <name evidence="9" type="ORF">GCM10011383_21660</name>
</gene>
<evidence type="ECO:0000256" key="1">
    <source>
        <dbReference type="ARBA" id="ARBA00004713"/>
    </source>
</evidence>
<dbReference type="Proteomes" id="UP000632273">
    <property type="component" value="Unassembled WGS sequence"/>
</dbReference>
<comment type="subcellular location">
    <subcellularLocation>
        <location evidence="7">Cell membrane</location>
    </subcellularLocation>
</comment>
<evidence type="ECO:0000256" key="3">
    <source>
        <dbReference type="ARBA" id="ARBA00019077"/>
    </source>
</evidence>
<dbReference type="PANTHER" id="PTHR42755">
    <property type="entry name" value="3-DEOXY-MANNO-OCTULOSONATE CYTIDYLYLTRANSFERASE"/>
    <property type="match status" value="1"/>
</dbReference>
<dbReference type="PANTHER" id="PTHR42755:SF1">
    <property type="entry name" value="3-DEOXY-D-MANNO-OCTULOSONIC ACID TRANSFERASE, MITOCHONDRIAL-RELATED"/>
    <property type="match status" value="1"/>
</dbReference>
<comment type="caution">
    <text evidence="9">The sequence shown here is derived from an EMBL/GenBank/DDBJ whole genome shotgun (WGS) entry which is preliminary data.</text>
</comment>
<comment type="function">
    <text evidence="7">Involved in lipopolysaccharide (LPS) biosynthesis. Catalyzes the transfer of 3-deoxy-D-manno-octulosonate (Kdo) residue(s) from CMP-Kdo to lipid IV(A), the tetraacyldisaccharide-1,4'-bisphosphate precursor of lipid A.</text>
</comment>
<comment type="similarity">
    <text evidence="7">Belongs to the glycosyltransferase group 1 family.</text>
</comment>
<keyword evidence="10" id="KW-1185">Reference proteome</keyword>
<sequence>MLLLYNIALRLYALLLQVVAPFNPKAAQWVAGRRGLLVHIQATLRAETAPLAWFHCASLGEFEQGRPLIEAFAQQYPHYKIVLTFFSPSGYSVRKNWPGAHYIFYLPLDTAANARRFLDVVKPRLAVFVKYEFWYHFLSELHRRHVPTICVSAIFRSDQAFFKPWGGLFRRILGSFTHIFTQNETSAELLRGIDIRQVSVAGDTRFDTVVSTAAMLPRSLPLLEAFVADKAPVLVVGSSWPEDISVLAPPLRHMMADNIKLRVIVAPHELHESGLRQLEAIVPGQAVRYSAAQPATVAQASILVIDSIGLLRELYRYGSIGYVGGAFGKGLHNTLEAAVFGLPLAFGPRYAKFQEANDLVALGGAKTVETSAHLESVLRAWLQDEQLRQAASSTNRNYVLDHAGATAKIMAALPKEQLSN</sequence>
<organism evidence="9 10">
    <name type="scientific">Hymenobacter cavernae</name>
    <dbReference type="NCBI Taxonomy" id="2044852"/>
    <lineage>
        <taxon>Bacteria</taxon>
        <taxon>Pseudomonadati</taxon>
        <taxon>Bacteroidota</taxon>
        <taxon>Cytophagia</taxon>
        <taxon>Cytophagales</taxon>
        <taxon>Hymenobacteraceae</taxon>
        <taxon>Hymenobacter</taxon>
    </lineage>
</organism>
<feature type="domain" description="3-deoxy-D-manno-octulosonic-acid transferase N-terminal" evidence="8">
    <location>
        <begin position="46"/>
        <end position="207"/>
    </location>
</feature>
<evidence type="ECO:0000256" key="7">
    <source>
        <dbReference type="RuleBase" id="RU365103"/>
    </source>
</evidence>
<dbReference type="InterPro" id="IPR039901">
    <property type="entry name" value="Kdotransferase"/>
</dbReference>
<keyword evidence="7" id="KW-0472">Membrane</keyword>
<dbReference type="Gene3D" id="3.40.50.11720">
    <property type="entry name" value="3-Deoxy-D-manno-octulosonic-acid transferase, N-terminal domain"/>
    <property type="match status" value="1"/>
</dbReference>
<accession>A0ABQ1U5N7</accession>
<dbReference type="InterPro" id="IPR038107">
    <property type="entry name" value="Glycos_transf_N_sf"/>
</dbReference>
<evidence type="ECO:0000256" key="4">
    <source>
        <dbReference type="ARBA" id="ARBA00022679"/>
    </source>
</evidence>